<evidence type="ECO:0000313" key="6">
    <source>
        <dbReference type="Proteomes" id="UP000694941"/>
    </source>
</evidence>
<evidence type="ECO:0000256" key="5">
    <source>
        <dbReference type="SAM" id="MobiDB-lite"/>
    </source>
</evidence>
<evidence type="ECO:0000256" key="4">
    <source>
        <dbReference type="SAM" id="Coils"/>
    </source>
</evidence>
<dbReference type="RefSeq" id="XP_022242015.1">
    <property type="nucleotide sequence ID" value="XM_022386307.1"/>
</dbReference>
<dbReference type="Proteomes" id="UP000694941">
    <property type="component" value="Unplaced"/>
</dbReference>
<keyword evidence="2" id="KW-0963">Cytoplasm</keyword>
<dbReference type="Pfam" id="PF06818">
    <property type="entry name" value="Fez1"/>
    <property type="match status" value="2"/>
</dbReference>
<evidence type="ECO:0000313" key="8">
    <source>
        <dbReference type="RefSeq" id="XP_022242016.1"/>
    </source>
</evidence>
<keyword evidence="6" id="KW-1185">Reference proteome</keyword>
<accession>A0ABM1SEG1</accession>
<sequence length="476" mass="54549">MSSLGVSTSNPDSPESDDCTGGCTYTPPSSGLGSMRDYSSYMDSGQQSREETVNHGPPKLAPVSGVFESKCQTVVRPVAYRPIMPVSLTPARFSTPAVRKSLPVPSPLSTESDSKNYYNLSQSSYLLDDDHRSVTYSLDSCIKTSENVCSYGTSYLGSGSTLNLDDFINTPSPSDSGVAEMEAILRDKDSEINYLRETLEQNEQVIFKVYEEKEQNWLREIKKLRIHFDQKLRVTQQRLAKAEQLSFQAQQEKRKMQADLEELRREKNNEEQKNDVLRQELDQCQSLLEETEWTLCQKTGEISLLKSQLKGSQGDQTTRATELLSLKAQLKEKQLQLTEKNQKIGNLQEDLMKSREEVCHAKQEVERMLQNIRSQTQSPSEPQTALLNHFKEEVERLRSELAISRKQLEITRDNIEEERIQWLEEKEKVIKYQKQLQLNYVQMYRRNRTLESELEHMTLELGGVKDFNSLAGESQC</sequence>
<feature type="coiled-coil region" evidence="4">
    <location>
        <begin position="232"/>
        <end position="294"/>
    </location>
</feature>
<feature type="compositionally biased region" description="Polar residues" evidence="5">
    <location>
        <begin position="1"/>
        <end position="13"/>
    </location>
</feature>
<name>A0ABM1SEG1_LIMPO</name>
<dbReference type="InterPro" id="IPR045329">
    <property type="entry name" value="LZTS"/>
</dbReference>
<comment type="subcellular location">
    <subcellularLocation>
        <location evidence="1">Cytoplasm</location>
    </subcellularLocation>
</comment>
<protein>
    <submittedName>
        <fullName evidence="7 8">Leucine zipper putative tumor suppressor 2 homolog</fullName>
    </submittedName>
</protein>
<evidence type="ECO:0000256" key="3">
    <source>
        <dbReference type="ARBA" id="ARBA00023054"/>
    </source>
</evidence>
<dbReference type="RefSeq" id="XP_022242016.1">
    <property type="nucleotide sequence ID" value="XM_022386308.1"/>
</dbReference>
<evidence type="ECO:0000256" key="1">
    <source>
        <dbReference type="ARBA" id="ARBA00004496"/>
    </source>
</evidence>
<keyword evidence="3 4" id="KW-0175">Coiled coil</keyword>
<proteinExistence type="predicted"/>
<gene>
    <name evidence="7 8" type="primary">LOC106459758</name>
</gene>
<organism evidence="6 8">
    <name type="scientific">Limulus polyphemus</name>
    <name type="common">Atlantic horseshoe crab</name>
    <dbReference type="NCBI Taxonomy" id="6850"/>
    <lineage>
        <taxon>Eukaryota</taxon>
        <taxon>Metazoa</taxon>
        <taxon>Ecdysozoa</taxon>
        <taxon>Arthropoda</taxon>
        <taxon>Chelicerata</taxon>
        <taxon>Merostomata</taxon>
        <taxon>Xiphosura</taxon>
        <taxon>Limulidae</taxon>
        <taxon>Limulus</taxon>
    </lineage>
</organism>
<evidence type="ECO:0000313" key="7">
    <source>
        <dbReference type="RefSeq" id="XP_022242015.1"/>
    </source>
</evidence>
<dbReference type="GeneID" id="106459758"/>
<feature type="coiled-coil region" evidence="4">
    <location>
        <begin position="387"/>
        <end position="425"/>
    </location>
</feature>
<feature type="coiled-coil region" evidence="4">
    <location>
        <begin position="323"/>
        <end position="357"/>
    </location>
</feature>
<evidence type="ECO:0000256" key="2">
    <source>
        <dbReference type="ARBA" id="ARBA00022490"/>
    </source>
</evidence>
<reference evidence="7 8" key="1">
    <citation type="submission" date="2025-05" db="UniProtKB">
        <authorList>
            <consortium name="RefSeq"/>
        </authorList>
    </citation>
    <scope>IDENTIFICATION</scope>
    <source>
        <tissue evidence="7 8">Muscle</tissue>
    </source>
</reference>
<feature type="region of interest" description="Disordered" evidence="5">
    <location>
        <begin position="1"/>
        <end position="61"/>
    </location>
</feature>
<dbReference type="PANTHER" id="PTHR19354:SF2">
    <property type="entry name" value="LEUCINE-RICH REPEAT-CONTAINING PROTEIN DDB_G0290503"/>
    <property type="match status" value="1"/>
</dbReference>
<dbReference type="PANTHER" id="PTHR19354">
    <property type="entry name" value="ZIPPER PUTATIVE TUMOR SUPPRESSOR 2 HOMOLOG-LIKE PROTEIN-RELATED"/>
    <property type="match status" value="1"/>
</dbReference>